<evidence type="ECO:0000313" key="2">
    <source>
        <dbReference type="EMBL" id="KAF6006011.1"/>
    </source>
</evidence>
<feature type="compositionally biased region" description="Acidic residues" evidence="1">
    <location>
        <begin position="106"/>
        <end position="127"/>
    </location>
</feature>
<organism evidence="2 3">
    <name type="scientific">Dekkera bruxellensis</name>
    <name type="common">Brettanomyces custersii</name>
    <dbReference type="NCBI Taxonomy" id="5007"/>
    <lineage>
        <taxon>Eukaryota</taxon>
        <taxon>Fungi</taxon>
        <taxon>Dikarya</taxon>
        <taxon>Ascomycota</taxon>
        <taxon>Saccharomycotina</taxon>
        <taxon>Pichiomycetes</taxon>
        <taxon>Pichiales</taxon>
        <taxon>Pichiaceae</taxon>
        <taxon>Brettanomyces</taxon>
    </lineage>
</organism>
<comment type="caution">
    <text evidence="2">The sequence shown here is derived from an EMBL/GenBank/DDBJ whole genome shotgun (WGS) entry which is preliminary data.</text>
</comment>
<feature type="region of interest" description="Disordered" evidence="1">
    <location>
        <begin position="208"/>
        <end position="249"/>
    </location>
</feature>
<evidence type="ECO:0000313" key="3">
    <source>
        <dbReference type="Proteomes" id="UP000568158"/>
    </source>
</evidence>
<dbReference type="EMBL" id="JABCYN010000056">
    <property type="protein sequence ID" value="KAF6006011.1"/>
    <property type="molecule type" value="Genomic_DNA"/>
</dbReference>
<reference evidence="2 3" key="1">
    <citation type="journal article" date="2020" name="Appl. Microbiol. Biotechnol.">
        <title>Targeted gene deletion in Brettanomyces bruxellensis with an expression-free CRISPR-Cas9 system.</title>
        <authorList>
            <person name="Varela C."/>
            <person name="Bartel C."/>
            <person name="Onetto C."/>
            <person name="Borneman A."/>
        </authorList>
    </citation>
    <scope>NUCLEOTIDE SEQUENCE [LARGE SCALE GENOMIC DNA]</scope>
    <source>
        <strain evidence="2 3">AWRI1613</strain>
    </source>
</reference>
<dbReference type="Proteomes" id="UP000568158">
    <property type="component" value="Unassembled WGS sequence"/>
</dbReference>
<dbReference type="AlphaFoldDB" id="A0A8H6B6L1"/>
<feature type="region of interest" description="Disordered" evidence="1">
    <location>
        <begin position="90"/>
        <end position="129"/>
    </location>
</feature>
<sequence length="249" mass="28243">MAGYKLKAFKGNNKKLLRRLTVKLFNEGFFNCYLSPQLFNLLSFILKSSDNQSIKSEVDEQKLAAWEALMDCNLFVEFLNDNATDVSKKRDKKSLSGVEHVNPDNGGDDSGEGDGNDDNADDDDDDDVKMTMMNDESYYADGSVEEGRVLNSSVDNDLYLKPGFGSARNLCITLRYLLYEQAVDYFYDEFNNRDSKFHDFELLDEEHDANNDEKSAKNLHDLSKSSEDNVSNTVNDADDDNYDDDSPKN</sequence>
<gene>
    <name evidence="2" type="ORF">HII12_005234</name>
</gene>
<evidence type="ECO:0000256" key="1">
    <source>
        <dbReference type="SAM" id="MobiDB-lite"/>
    </source>
</evidence>
<protein>
    <submittedName>
        <fullName evidence="2">Uncharacterized protein</fullName>
    </submittedName>
</protein>
<name>A0A8H6B6L1_DEKBR</name>
<feature type="compositionally biased region" description="Basic and acidic residues" evidence="1">
    <location>
        <begin position="208"/>
        <end position="227"/>
    </location>
</feature>
<accession>A0A8H6B6L1</accession>
<feature type="compositionally biased region" description="Acidic residues" evidence="1">
    <location>
        <begin position="236"/>
        <end position="249"/>
    </location>
</feature>
<proteinExistence type="predicted"/>